<organism evidence="2 3">
    <name type="scientific">Desulfotalea psychrophila (strain LSv54 / DSM 12343)</name>
    <dbReference type="NCBI Taxonomy" id="177439"/>
    <lineage>
        <taxon>Bacteria</taxon>
        <taxon>Pseudomonadati</taxon>
        <taxon>Thermodesulfobacteriota</taxon>
        <taxon>Desulfobulbia</taxon>
        <taxon>Desulfobulbales</taxon>
        <taxon>Desulfocapsaceae</taxon>
        <taxon>Desulfotalea</taxon>
    </lineage>
</organism>
<feature type="region of interest" description="Disordered" evidence="1">
    <location>
        <begin position="544"/>
        <end position="566"/>
    </location>
</feature>
<evidence type="ECO:0000313" key="2">
    <source>
        <dbReference type="EMBL" id="CAG36735.1"/>
    </source>
</evidence>
<evidence type="ECO:0000313" key="3">
    <source>
        <dbReference type="Proteomes" id="UP000000602"/>
    </source>
</evidence>
<name>Q6ALP0_DESPS</name>
<dbReference type="eggNOG" id="COG4626">
    <property type="taxonomic scope" value="Bacteria"/>
</dbReference>
<dbReference type="InterPro" id="IPR027417">
    <property type="entry name" value="P-loop_NTPase"/>
</dbReference>
<dbReference type="Gene3D" id="3.40.50.300">
    <property type="entry name" value="P-loop containing nucleotide triphosphate hydrolases"/>
    <property type="match status" value="1"/>
</dbReference>
<dbReference type="AlphaFoldDB" id="Q6ALP0"/>
<evidence type="ECO:0000256" key="1">
    <source>
        <dbReference type="SAM" id="MobiDB-lite"/>
    </source>
</evidence>
<sequence>MLMSLPTVSMLNSLQQIKRYEILLIFSTVKHAVYQEEAVTAHNNPPAEEQEILSRLGDREWRIDNLYYVRDKDGKKVKFIRNESQEMFWNAMWYMNIILKDRQRGFSTLIAIIILDTCLFKSGTQAGVIDITLADAKKKLGKISFAYECLPEFLQKMFPLKTDSKETIEWKNGSAVYAAISHRGGTLQALHISEMGKIATRFPVRAREIRTGALNTLKAGCFVFNESTAEGNAGEFYEDCVTAREKANQGAKLSKLAYKFHFFAWWMGTENEQDPDGIYIPAEVDKYCDDLEKIIGLKIGKKKRAWYAEKSAQQKDDMKREFPGTADEAFQSSIQGAYLSKQLSVLDKSGRLIEEILLEPAFPVNTGWDFGLNDNMTVWLHQRVEFQDRLIGYLTGTDEDVLYYWAKLNRDFNCVWGYHFLPHDFGYRRGGTASSAASPPKTLEDILIEAGMKNSQIIPRIDDKTAAIAEARSWLPKAFFSKRGCGVGNKGAADGLKCLRNYRREWDENNGCWKDRPRHDWASHGYDAFETLVRGLNAYGSMGAAGERSAQNSSQRHRRPVNWRAV</sequence>
<accession>Q6ALP0</accession>
<dbReference type="KEGG" id="dps:DP2006"/>
<dbReference type="HOGENOM" id="CLU_038244_0_0_7"/>
<reference evidence="3" key="1">
    <citation type="journal article" date="2004" name="Environ. Microbiol.">
        <title>The genome of Desulfotalea psychrophila, a sulfate-reducing bacterium from permanently cold Arctic sediments.</title>
        <authorList>
            <person name="Rabus R."/>
            <person name="Ruepp A."/>
            <person name="Frickey T."/>
            <person name="Rattei T."/>
            <person name="Fartmann B."/>
            <person name="Stark M."/>
            <person name="Bauer M."/>
            <person name="Zibat A."/>
            <person name="Lombardot T."/>
            <person name="Becker I."/>
            <person name="Amann J."/>
            <person name="Gellner K."/>
            <person name="Teeling H."/>
            <person name="Leuschner W.D."/>
            <person name="Gloeckner F.-O."/>
            <person name="Lupas A.N."/>
            <person name="Amann R."/>
            <person name="Klenk H.-P."/>
        </authorList>
    </citation>
    <scope>NUCLEOTIDE SEQUENCE [LARGE SCALE GENOMIC DNA]</scope>
    <source>
        <strain evidence="3">DSM 12343 / LSv54</strain>
    </source>
</reference>
<proteinExistence type="predicted"/>
<gene>
    <name evidence="2" type="ordered locus">DP2006</name>
</gene>
<keyword evidence="3" id="KW-1185">Reference proteome</keyword>
<dbReference type="Proteomes" id="UP000000602">
    <property type="component" value="Chromosome"/>
</dbReference>
<feature type="compositionally biased region" description="Basic residues" evidence="1">
    <location>
        <begin position="555"/>
        <end position="566"/>
    </location>
</feature>
<protein>
    <submittedName>
        <fullName evidence="2">Related to terminase, large subunit</fullName>
    </submittedName>
</protein>
<dbReference type="EMBL" id="CR522870">
    <property type="protein sequence ID" value="CAG36735.1"/>
    <property type="molecule type" value="Genomic_DNA"/>
</dbReference>
<dbReference type="STRING" id="177439.DP2006"/>